<proteinExistence type="predicted"/>
<accession>A0A382R3P5</accession>
<feature type="non-terminal residue" evidence="1">
    <location>
        <position position="1"/>
    </location>
</feature>
<gene>
    <name evidence="1" type="ORF">METZ01_LOCUS345208</name>
</gene>
<organism evidence="1">
    <name type="scientific">marine metagenome</name>
    <dbReference type="NCBI Taxonomy" id="408172"/>
    <lineage>
        <taxon>unclassified sequences</taxon>
        <taxon>metagenomes</taxon>
        <taxon>ecological metagenomes</taxon>
    </lineage>
</organism>
<dbReference type="EMBL" id="UINC01118907">
    <property type="protein sequence ID" value="SVC92354.1"/>
    <property type="molecule type" value="Genomic_DNA"/>
</dbReference>
<reference evidence="1" key="1">
    <citation type="submission" date="2018-05" db="EMBL/GenBank/DDBJ databases">
        <authorList>
            <person name="Lanie J.A."/>
            <person name="Ng W.-L."/>
            <person name="Kazmierczak K.M."/>
            <person name="Andrzejewski T.M."/>
            <person name="Davidsen T.M."/>
            <person name="Wayne K.J."/>
            <person name="Tettelin H."/>
            <person name="Glass J.I."/>
            <person name="Rusch D."/>
            <person name="Podicherti R."/>
            <person name="Tsui H.-C.T."/>
            <person name="Winkler M.E."/>
        </authorList>
    </citation>
    <scope>NUCLEOTIDE SEQUENCE</scope>
</reference>
<evidence type="ECO:0000313" key="1">
    <source>
        <dbReference type="EMBL" id="SVC92354.1"/>
    </source>
</evidence>
<name>A0A382R3P5_9ZZZZ</name>
<sequence>NGIKNLRMSYLPWFISKSRTYRDSNDWQSQRQGGEDDDLGLMYAVASLIEFSRCRQLRWQLRECSIGLPGLFLPREEMMRVCAPLVCSYRVTTKPTTWTSNTRFLPTRQAN</sequence>
<protein>
    <submittedName>
        <fullName evidence="1">Uncharacterized protein</fullName>
    </submittedName>
</protein>
<dbReference type="AlphaFoldDB" id="A0A382R3P5"/>